<accession>A0AAE0EPM5</accession>
<dbReference type="InterPro" id="IPR046341">
    <property type="entry name" value="SET_dom_sf"/>
</dbReference>
<keyword evidence="1" id="KW-0479">Metal-binding</keyword>
<reference evidence="7 8" key="1">
    <citation type="journal article" date="2015" name="Genome Biol. Evol.">
        <title>Comparative Genomics of a Bacterivorous Green Alga Reveals Evolutionary Causalities and Consequences of Phago-Mixotrophic Mode of Nutrition.</title>
        <authorList>
            <person name="Burns J.A."/>
            <person name="Paasch A."/>
            <person name="Narechania A."/>
            <person name="Kim E."/>
        </authorList>
    </citation>
    <scope>NUCLEOTIDE SEQUENCE [LARGE SCALE GENOMIC DNA]</scope>
    <source>
        <strain evidence="7 8">PLY_AMNH</strain>
    </source>
</reference>
<evidence type="ECO:0000259" key="6">
    <source>
        <dbReference type="PROSITE" id="PS50865"/>
    </source>
</evidence>
<dbReference type="Gene3D" id="6.10.140.2220">
    <property type="match status" value="1"/>
</dbReference>
<dbReference type="Pfam" id="PF00856">
    <property type="entry name" value="SET"/>
    <property type="match status" value="1"/>
</dbReference>
<evidence type="ECO:0000256" key="3">
    <source>
        <dbReference type="ARBA" id="ARBA00022833"/>
    </source>
</evidence>
<evidence type="ECO:0000313" key="8">
    <source>
        <dbReference type="Proteomes" id="UP001190700"/>
    </source>
</evidence>
<dbReference type="Gene3D" id="2.170.270.10">
    <property type="entry name" value="SET domain"/>
    <property type="match status" value="1"/>
</dbReference>
<feature type="domain" description="MYND-type" evidence="6">
    <location>
        <begin position="58"/>
        <end position="109"/>
    </location>
</feature>
<dbReference type="GO" id="GO:0008270">
    <property type="term" value="F:zinc ion binding"/>
    <property type="evidence" value="ECO:0007669"/>
    <property type="project" value="UniProtKB-KW"/>
</dbReference>
<proteinExistence type="predicted"/>
<organism evidence="7 8">
    <name type="scientific">Cymbomonas tetramitiformis</name>
    <dbReference type="NCBI Taxonomy" id="36881"/>
    <lineage>
        <taxon>Eukaryota</taxon>
        <taxon>Viridiplantae</taxon>
        <taxon>Chlorophyta</taxon>
        <taxon>Pyramimonadophyceae</taxon>
        <taxon>Pyramimonadales</taxon>
        <taxon>Pyramimonadaceae</taxon>
        <taxon>Cymbomonas</taxon>
    </lineage>
</organism>
<dbReference type="Proteomes" id="UP001190700">
    <property type="component" value="Unassembled WGS sequence"/>
</dbReference>
<dbReference type="PANTHER" id="PTHR12197">
    <property type="entry name" value="HISTONE-LYSINE N-METHYLTRANSFERASE SMYD"/>
    <property type="match status" value="1"/>
</dbReference>
<dbReference type="SUPFAM" id="SSF82199">
    <property type="entry name" value="SET domain"/>
    <property type="match status" value="1"/>
</dbReference>
<evidence type="ECO:0000259" key="5">
    <source>
        <dbReference type="PROSITE" id="PS50280"/>
    </source>
</evidence>
<dbReference type="InterPro" id="IPR001214">
    <property type="entry name" value="SET_dom"/>
</dbReference>
<keyword evidence="2 4" id="KW-0863">Zinc-finger</keyword>
<dbReference type="InterPro" id="IPR050869">
    <property type="entry name" value="H3K4_H4K5_MeTrfase"/>
</dbReference>
<dbReference type="PROSITE" id="PS50280">
    <property type="entry name" value="SET"/>
    <property type="match status" value="1"/>
</dbReference>
<dbReference type="PROSITE" id="PS50865">
    <property type="entry name" value="ZF_MYND_2"/>
    <property type="match status" value="1"/>
</dbReference>
<evidence type="ECO:0000256" key="2">
    <source>
        <dbReference type="ARBA" id="ARBA00022771"/>
    </source>
</evidence>
<name>A0AAE0EPM5_9CHLO</name>
<keyword evidence="8" id="KW-1185">Reference proteome</keyword>
<evidence type="ECO:0008006" key="9">
    <source>
        <dbReference type="Google" id="ProtNLM"/>
    </source>
</evidence>
<dbReference type="InterPro" id="IPR002893">
    <property type="entry name" value="Znf_MYND"/>
</dbReference>
<gene>
    <name evidence="7" type="ORF">CYMTET_54380</name>
</gene>
<sequence>MDPHLQLNRADVIVLGDSPGKGIGVFAQRALIPGDLVHEERFPLVAVTATRRVDLASCGWCLAPRHLPQRELGRSASGNSASCCAGCRRIAYCSDACKDADARTHSKECRALPEAGARNAVRLAARFIWACEKGDHRESLSVGQLTSELGQPGGVALKSRYFQISRAEQRRLQKDAEAVQALMPISHKLREVEALDTLAELICLLETHALAVGTEEGSLGLALFPRTAAFNHSCAASCVVSFRPDPGIGCAASVRTIRHVAPGEELTICYIDPLAARPERQLALLEDFGFACACERCSPEGVCRPLEQGLVGLACPGPACDGSIGEWRPLEGFSSHTAGARLVCAACGELRGAISAAQQAVLGAADDAFEKGAQHYRDQRPAQALPLLRQSLELRRGVGGLHAAHLGTLEALDLAARAALATGAWAGATELLAELVAARRCLQPVVGYGPGVDSFDVAMLLVDLGRASLEVAGTSGRRDGAVAVAARQVACRALREAVAALELGLPDRPSLLQDVRGLRREAEAGLETEVGGGKASPGGIVEGAGCLYPAAEGEAVWLHFGVPRDCRELENIGFAAR</sequence>
<comment type="caution">
    <text evidence="7">The sequence shown here is derived from an EMBL/GenBank/DDBJ whole genome shotgun (WGS) entry which is preliminary data.</text>
</comment>
<evidence type="ECO:0000256" key="4">
    <source>
        <dbReference type="PROSITE-ProRule" id="PRU00134"/>
    </source>
</evidence>
<dbReference type="SUPFAM" id="SSF144232">
    <property type="entry name" value="HIT/MYND zinc finger-like"/>
    <property type="match status" value="1"/>
</dbReference>
<dbReference type="EMBL" id="LGRX02035293">
    <property type="protein sequence ID" value="KAK3235417.1"/>
    <property type="molecule type" value="Genomic_DNA"/>
</dbReference>
<keyword evidence="3" id="KW-0862">Zinc</keyword>
<dbReference type="GO" id="GO:0005634">
    <property type="term" value="C:nucleus"/>
    <property type="evidence" value="ECO:0007669"/>
    <property type="project" value="TreeGrafter"/>
</dbReference>
<feature type="domain" description="SET" evidence="5">
    <location>
        <begin position="11"/>
        <end position="271"/>
    </location>
</feature>
<dbReference type="PANTHER" id="PTHR12197:SF251">
    <property type="entry name" value="EG:BACR7C10.4 PROTEIN"/>
    <property type="match status" value="1"/>
</dbReference>
<dbReference type="CDD" id="cd20071">
    <property type="entry name" value="SET_SMYD"/>
    <property type="match status" value="1"/>
</dbReference>
<evidence type="ECO:0000313" key="7">
    <source>
        <dbReference type="EMBL" id="KAK3235417.1"/>
    </source>
</evidence>
<evidence type="ECO:0000256" key="1">
    <source>
        <dbReference type="ARBA" id="ARBA00022723"/>
    </source>
</evidence>
<dbReference type="Gene3D" id="1.10.220.160">
    <property type="match status" value="1"/>
</dbReference>
<dbReference type="AlphaFoldDB" id="A0AAE0EPM5"/>
<protein>
    <recommendedName>
        <fullName evidence="9">SET domain-containing protein</fullName>
    </recommendedName>
</protein>